<dbReference type="Pfam" id="PF22749">
    <property type="entry name" value="Arb2"/>
    <property type="match status" value="1"/>
</dbReference>
<gene>
    <name evidence="3" type="ORF">C8A05DRAFT_16322</name>
</gene>
<dbReference type="InterPro" id="IPR053858">
    <property type="entry name" value="Arb2_dom"/>
</dbReference>
<name>A0AAN6MJT3_9PEZI</name>
<dbReference type="GO" id="GO:0005634">
    <property type="term" value="C:nucleus"/>
    <property type="evidence" value="ECO:0007669"/>
    <property type="project" value="TreeGrafter"/>
</dbReference>
<reference evidence="3" key="2">
    <citation type="submission" date="2023-05" db="EMBL/GenBank/DDBJ databases">
        <authorList>
            <consortium name="Lawrence Berkeley National Laboratory"/>
            <person name="Steindorff A."/>
            <person name="Hensen N."/>
            <person name="Bonometti L."/>
            <person name="Westerberg I."/>
            <person name="Brannstrom I.O."/>
            <person name="Guillou S."/>
            <person name="Cros-Aarteil S."/>
            <person name="Calhoun S."/>
            <person name="Haridas S."/>
            <person name="Kuo A."/>
            <person name="Mondo S."/>
            <person name="Pangilinan J."/>
            <person name="Riley R."/>
            <person name="Labutti K."/>
            <person name="Andreopoulos B."/>
            <person name="Lipzen A."/>
            <person name="Chen C."/>
            <person name="Yanf M."/>
            <person name="Daum C."/>
            <person name="Ng V."/>
            <person name="Clum A."/>
            <person name="Ohm R."/>
            <person name="Martin F."/>
            <person name="Silar P."/>
            <person name="Natvig D."/>
            <person name="Lalanne C."/>
            <person name="Gautier V."/>
            <person name="Ament-Velasquez S.L."/>
            <person name="Kruys A."/>
            <person name="Hutchinson M.I."/>
            <person name="Powell A.J."/>
            <person name="Barry K."/>
            <person name="Miller A.N."/>
            <person name="Grigoriev I.V."/>
            <person name="Debuchy R."/>
            <person name="Gladieux P."/>
            <person name="Thoren M.H."/>
            <person name="Johannesson H."/>
        </authorList>
    </citation>
    <scope>NUCLEOTIDE SEQUENCE</scope>
    <source>
        <strain evidence="3">CBS 103.79</strain>
    </source>
</reference>
<dbReference type="PANTHER" id="PTHR21357">
    <property type="entry name" value="FAM172 FAMILY PROTEIN HOMOLOG CG10038"/>
    <property type="match status" value="1"/>
</dbReference>
<evidence type="ECO:0000313" key="3">
    <source>
        <dbReference type="EMBL" id="KAK3901511.1"/>
    </source>
</evidence>
<evidence type="ECO:0000259" key="2">
    <source>
        <dbReference type="Pfam" id="PF22749"/>
    </source>
</evidence>
<evidence type="ECO:0000313" key="4">
    <source>
        <dbReference type="Proteomes" id="UP001303889"/>
    </source>
</evidence>
<accession>A0AAN6MJT3</accession>
<dbReference type="GO" id="GO:0035197">
    <property type="term" value="F:siRNA binding"/>
    <property type="evidence" value="ECO:0007669"/>
    <property type="project" value="TreeGrafter"/>
</dbReference>
<feature type="compositionally biased region" description="Basic and acidic residues" evidence="1">
    <location>
        <begin position="433"/>
        <end position="444"/>
    </location>
</feature>
<dbReference type="PANTHER" id="PTHR21357:SF4">
    <property type="entry name" value="FAM172 FAMILY PROTEIN HOMOLOG CG10038"/>
    <property type="match status" value="1"/>
</dbReference>
<keyword evidence="4" id="KW-1185">Reference proteome</keyword>
<dbReference type="Proteomes" id="UP001303889">
    <property type="component" value="Unassembled WGS sequence"/>
</dbReference>
<proteinExistence type="predicted"/>
<feature type="region of interest" description="Disordered" evidence="1">
    <location>
        <begin position="372"/>
        <end position="480"/>
    </location>
</feature>
<dbReference type="AlphaFoldDB" id="A0AAN6MJT3"/>
<comment type="caution">
    <text evidence="3">The sequence shown here is derived from an EMBL/GenBank/DDBJ whole genome shotgun (WGS) entry which is preliminary data.</text>
</comment>
<reference evidence="3" key="1">
    <citation type="journal article" date="2023" name="Mol. Phylogenet. Evol.">
        <title>Genome-scale phylogeny and comparative genomics of the fungal order Sordariales.</title>
        <authorList>
            <person name="Hensen N."/>
            <person name="Bonometti L."/>
            <person name="Westerberg I."/>
            <person name="Brannstrom I.O."/>
            <person name="Guillou S."/>
            <person name="Cros-Aarteil S."/>
            <person name="Calhoun S."/>
            <person name="Haridas S."/>
            <person name="Kuo A."/>
            <person name="Mondo S."/>
            <person name="Pangilinan J."/>
            <person name="Riley R."/>
            <person name="LaButti K."/>
            <person name="Andreopoulos B."/>
            <person name="Lipzen A."/>
            <person name="Chen C."/>
            <person name="Yan M."/>
            <person name="Daum C."/>
            <person name="Ng V."/>
            <person name="Clum A."/>
            <person name="Steindorff A."/>
            <person name="Ohm R.A."/>
            <person name="Martin F."/>
            <person name="Silar P."/>
            <person name="Natvig D.O."/>
            <person name="Lalanne C."/>
            <person name="Gautier V."/>
            <person name="Ament-Velasquez S.L."/>
            <person name="Kruys A."/>
            <person name="Hutchinson M.I."/>
            <person name="Powell A.J."/>
            <person name="Barry K."/>
            <person name="Miller A.N."/>
            <person name="Grigoriev I.V."/>
            <person name="Debuchy R."/>
            <person name="Gladieux P."/>
            <person name="Hiltunen Thoren M."/>
            <person name="Johannesson H."/>
        </authorList>
    </citation>
    <scope>NUCLEOTIDE SEQUENCE</scope>
    <source>
        <strain evidence="3">CBS 103.79</strain>
    </source>
</reference>
<organism evidence="3 4">
    <name type="scientific">Staphylotrichum tortipilum</name>
    <dbReference type="NCBI Taxonomy" id="2831512"/>
    <lineage>
        <taxon>Eukaryota</taxon>
        <taxon>Fungi</taxon>
        <taxon>Dikarya</taxon>
        <taxon>Ascomycota</taxon>
        <taxon>Pezizomycotina</taxon>
        <taxon>Sordariomycetes</taxon>
        <taxon>Sordariomycetidae</taxon>
        <taxon>Sordariales</taxon>
        <taxon>Chaetomiaceae</taxon>
        <taxon>Staphylotrichum</taxon>
    </lineage>
</organism>
<dbReference type="InterPro" id="IPR048263">
    <property type="entry name" value="Arb2"/>
</dbReference>
<sequence length="500" mass="54379">MFRRRWSGLPADPVFGPRLQDLGYFINDIDEIRSIEDSDYYFKYFLTKNTRWNERQRFVFNNAVTKIIHTRLETAGLTKLPLPLGAPTTGPHVPIFTSTSLATKSRVVLFFGEPYQALGVLAHRVIGGCGGITRGSALGFVHALCGQQSSAADASPPGVVLTNPGELWWWPEGGKGLTPLERHMVPMASAVHYGRYHNPRVNEVPGQRSVAEHVREVFETVVMGGLVDKEARVDVIALGSTADDVELYLDDDAVWAKVGARLNSLAILGGCHSSSHLRCEGFKRFLEERARAYVIHHTPLDTPISGAGGNPGAGTFTSFGCPVYSAGEAQVTETIFIEAQPAVLRWIQQVALEEEAYKNEVLEIFGEEGNGITSEELDLPWGAPEPETAEAGDQMETNGTGDGVDNVEGRVQNSNGEPGSDQIKATDNSVEVPKTDIAAKEDTPKAMQAEASNDKAAKSDGKPIKSDTNHKPNFSPLEPGLEAKDMVELVAEIEDLKLHH</sequence>
<dbReference type="GO" id="GO:0031048">
    <property type="term" value="P:regulatory ncRNA-mediated heterochromatin formation"/>
    <property type="evidence" value="ECO:0007669"/>
    <property type="project" value="TreeGrafter"/>
</dbReference>
<feature type="domain" description="Arb2" evidence="2">
    <location>
        <begin position="15"/>
        <end position="300"/>
    </location>
</feature>
<protein>
    <submittedName>
        <fullName evidence="3">Arb2 domain-containing protein</fullName>
    </submittedName>
</protein>
<feature type="compositionally biased region" description="Basic and acidic residues" evidence="1">
    <location>
        <begin position="452"/>
        <end position="470"/>
    </location>
</feature>
<feature type="compositionally biased region" description="Polar residues" evidence="1">
    <location>
        <begin position="411"/>
        <end position="429"/>
    </location>
</feature>
<evidence type="ECO:0000256" key="1">
    <source>
        <dbReference type="SAM" id="MobiDB-lite"/>
    </source>
</evidence>
<dbReference type="EMBL" id="MU855574">
    <property type="protein sequence ID" value="KAK3901511.1"/>
    <property type="molecule type" value="Genomic_DNA"/>
</dbReference>